<comment type="caution">
    <text evidence="1">The sequence shown here is derived from an EMBL/GenBank/DDBJ whole genome shotgun (WGS) entry which is preliminary data.</text>
</comment>
<evidence type="ECO:0000313" key="1">
    <source>
        <dbReference type="EMBL" id="KAJ5083037.1"/>
    </source>
</evidence>
<dbReference type="GeneID" id="81363550"/>
<name>A0A9W9EJN1_9EURO</name>
<reference evidence="1" key="1">
    <citation type="submission" date="2022-11" db="EMBL/GenBank/DDBJ databases">
        <authorList>
            <person name="Petersen C."/>
        </authorList>
    </citation>
    <scope>NUCLEOTIDE SEQUENCE</scope>
    <source>
        <strain evidence="1">IBT 30761</strain>
    </source>
</reference>
<evidence type="ECO:0000313" key="2">
    <source>
        <dbReference type="Proteomes" id="UP001149074"/>
    </source>
</evidence>
<accession>A0A9W9EJN1</accession>
<gene>
    <name evidence="1" type="ORF">N7532_012080</name>
</gene>
<dbReference type="RefSeq" id="XP_056469559.1">
    <property type="nucleotide sequence ID" value="XM_056624571.1"/>
</dbReference>
<dbReference type="Proteomes" id="UP001149074">
    <property type="component" value="Unassembled WGS sequence"/>
</dbReference>
<sequence length="150" mass="17301">MHSSPLMTRQDIPSGLSTSVHTNKFLEDDYERDHLESLFPVSEMYTHVQEFLSQPDHTRDAYSSHPEFLYQLGLMLEEIESHRSLRRKAATLREEFSRVQNENVQLRTYLNSRLPAREPVVSSPSTFSPIPRPSADVSGKTWDSIVLDLI</sequence>
<dbReference type="OrthoDB" id="336088at2759"/>
<reference evidence="1" key="2">
    <citation type="journal article" date="2023" name="IMA Fungus">
        <title>Comparative genomic study of the Penicillium genus elucidates a diverse pangenome and 15 lateral gene transfer events.</title>
        <authorList>
            <person name="Petersen C."/>
            <person name="Sorensen T."/>
            <person name="Nielsen M.R."/>
            <person name="Sondergaard T.E."/>
            <person name="Sorensen J.L."/>
            <person name="Fitzpatrick D.A."/>
            <person name="Frisvad J.C."/>
            <person name="Nielsen K.L."/>
        </authorList>
    </citation>
    <scope>NUCLEOTIDE SEQUENCE</scope>
    <source>
        <strain evidence="1">IBT 30761</strain>
    </source>
</reference>
<proteinExistence type="predicted"/>
<dbReference type="EMBL" id="JAPQKI010000011">
    <property type="protein sequence ID" value="KAJ5083037.1"/>
    <property type="molecule type" value="Genomic_DNA"/>
</dbReference>
<keyword evidence="2" id="KW-1185">Reference proteome</keyword>
<protein>
    <submittedName>
        <fullName evidence="1">Uncharacterized protein</fullName>
    </submittedName>
</protein>
<dbReference type="AlphaFoldDB" id="A0A9W9EJN1"/>
<organism evidence="1 2">
    <name type="scientific">Penicillium argentinense</name>
    <dbReference type="NCBI Taxonomy" id="1131581"/>
    <lineage>
        <taxon>Eukaryota</taxon>
        <taxon>Fungi</taxon>
        <taxon>Dikarya</taxon>
        <taxon>Ascomycota</taxon>
        <taxon>Pezizomycotina</taxon>
        <taxon>Eurotiomycetes</taxon>
        <taxon>Eurotiomycetidae</taxon>
        <taxon>Eurotiales</taxon>
        <taxon>Aspergillaceae</taxon>
        <taxon>Penicillium</taxon>
    </lineage>
</organism>